<dbReference type="OrthoDB" id="9795814at2"/>
<dbReference type="SUPFAM" id="SSF46458">
    <property type="entry name" value="Globin-like"/>
    <property type="match status" value="1"/>
</dbReference>
<evidence type="ECO:0000313" key="7">
    <source>
        <dbReference type="Proteomes" id="UP000288212"/>
    </source>
</evidence>
<protein>
    <submittedName>
        <fullName evidence="6">Group 1 truncated hemoglobin</fullName>
    </submittedName>
</protein>
<keyword evidence="7" id="KW-1185">Reference proteome</keyword>
<evidence type="ECO:0000256" key="4">
    <source>
        <dbReference type="ARBA" id="ARBA00023004"/>
    </source>
</evidence>
<dbReference type="InterPro" id="IPR009050">
    <property type="entry name" value="Globin-like_sf"/>
</dbReference>
<reference evidence="6 7" key="1">
    <citation type="journal article" date="2011" name="Front. Microbiol.">
        <title>Genomic signatures of strain selection and enhancement in Bacillus atrophaeus var. globigii, a historical biowarfare simulant.</title>
        <authorList>
            <person name="Gibbons H.S."/>
            <person name="Broomall S.M."/>
            <person name="McNew L.A."/>
            <person name="Daligault H."/>
            <person name="Chapman C."/>
            <person name="Bruce D."/>
            <person name="Karavis M."/>
            <person name="Krepps M."/>
            <person name="McGregor P.A."/>
            <person name="Hong C."/>
            <person name="Park K.H."/>
            <person name="Akmal A."/>
            <person name="Feldman A."/>
            <person name="Lin J.S."/>
            <person name="Chang W.E."/>
            <person name="Higgs B.W."/>
            <person name="Demirev P."/>
            <person name="Lindquist J."/>
            <person name="Liem A."/>
            <person name="Fochler E."/>
            <person name="Read T.D."/>
            <person name="Tapia R."/>
            <person name="Johnson S."/>
            <person name="Bishop-Lilly K.A."/>
            <person name="Detter C."/>
            <person name="Han C."/>
            <person name="Sozhamannan S."/>
            <person name="Rosenzweig C.N."/>
            <person name="Skowronski E.W."/>
        </authorList>
    </citation>
    <scope>NUCLEOTIDE SEQUENCE [LARGE SCALE GENOMIC DNA]</scope>
    <source>
        <strain evidence="6 7">AK5</strain>
    </source>
</reference>
<keyword evidence="2 5" id="KW-0349">Heme</keyword>
<evidence type="ECO:0000313" key="6">
    <source>
        <dbReference type="EMBL" id="RUO21983.1"/>
    </source>
</evidence>
<evidence type="ECO:0000256" key="5">
    <source>
        <dbReference type="PIRSR" id="PIRSR601486-1"/>
    </source>
</evidence>
<dbReference type="Gene3D" id="1.10.490.10">
    <property type="entry name" value="Globins"/>
    <property type="match status" value="1"/>
</dbReference>
<dbReference type="InterPro" id="IPR001486">
    <property type="entry name" value="Hemoglobin_trunc"/>
</dbReference>
<feature type="binding site" description="distal binding residue" evidence="5">
    <location>
        <position position="102"/>
    </location>
    <ligand>
        <name>heme</name>
        <dbReference type="ChEBI" id="CHEBI:30413"/>
    </ligand>
    <ligandPart>
        <name>Fe</name>
        <dbReference type="ChEBI" id="CHEBI:18248"/>
    </ligandPart>
</feature>
<evidence type="ECO:0000256" key="2">
    <source>
        <dbReference type="ARBA" id="ARBA00022617"/>
    </source>
</evidence>
<proteinExistence type="predicted"/>
<gene>
    <name evidence="6" type="ORF">CWE06_03840</name>
</gene>
<dbReference type="EMBL" id="PIPI01000001">
    <property type="protein sequence ID" value="RUO21983.1"/>
    <property type="molecule type" value="Genomic_DNA"/>
</dbReference>
<dbReference type="RefSeq" id="WP_126791312.1">
    <property type="nucleotide sequence ID" value="NZ_PIPI01000001.1"/>
</dbReference>
<evidence type="ECO:0000256" key="3">
    <source>
        <dbReference type="ARBA" id="ARBA00022723"/>
    </source>
</evidence>
<name>A0A432VZA5_9GAMM</name>
<keyword evidence="1" id="KW-0813">Transport</keyword>
<dbReference type="GO" id="GO:0019825">
    <property type="term" value="F:oxygen binding"/>
    <property type="evidence" value="ECO:0007669"/>
    <property type="project" value="InterPro"/>
</dbReference>
<dbReference type="CDD" id="cd00454">
    <property type="entry name" value="TrHb1_N"/>
    <property type="match status" value="1"/>
</dbReference>
<dbReference type="GO" id="GO:0046872">
    <property type="term" value="F:metal ion binding"/>
    <property type="evidence" value="ECO:0007669"/>
    <property type="project" value="UniProtKB-KW"/>
</dbReference>
<dbReference type="InterPro" id="IPR012292">
    <property type="entry name" value="Globin/Proto"/>
</dbReference>
<dbReference type="AlphaFoldDB" id="A0A432VZA5"/>
<dbReference type="Proteomes" id="UP000288212">
    <property type="component" value="Unassembled WGS sequence"/>
</dbReference>
<dbReference type="Pfam" id="PF01152">
    <property type="entry name" value="Bac_globin"/>
    <property type="match status" value="1"/>
</dbReference>
<comment type="caution">
    <text evidence="6">The sequence shown here is derived from an EMBL/GenBank/DDBJ whole genome shotgun (WGS) entry which is preliminary data.</text>
</comment>
<evidence type="ECO:0000256" key="1">
    <source>
        <dbReference type="ARBA" id="ARBA00022448"/>
    </source>
</evidence>
<keyword evidence="3 5" id="KW-0479">Metal-binding</keyword>
<sequence>MNKLQTGCIHLVGLIFIVAIGFSPITSTVAHANDSLYDALGGTDGIEKLVEELLFNVAEDRRIRHHFMDIDVVRLHEKLSEQICELAGGPCTYTGDDMVKSHTGMGVTRSDFNALVEGLQLAMDDLNISISAQNRLLALLAPMHDEIVGR</sequence>
<organism evidence="6 7">
    <name type="scientific">Aliidiomarina haloalkalitolerans</name>
    <dbReference type="NCBI Taxonomy" id="859059"/>
    <lineage>
        <taxon>Bacteria</taxon>
        <taxon>Pseudomonadati</taxon>
        <taxon>Pseudomonadota</taxon>
        <taxon>Gammaproteobacteria</taxon>
        <taxon>Alteromonadales</taxon>
        <taxon>Idiomarinaceae</taxon>
        <taxon>Aliidiomarina</taxon>
    </lineage>
</organism>
<accession>A0A432VZA5</accession>
<dbReference type="GO" id="GO:0020037">
    <property type="term" value="F:heme binding"/>
    <property type="evidence" value="ECO:0007669"/>
    <property type="project" value="InterPro"/>
</dbReference>
<keyword evidence="4 5" id="KW-0408">Iron</keyword>